<dbReference type="Gene3D" id="3.90.950.10">
    <property type="match status" value="1"/>
</dbReference>
<sequence>MAKLILASGSPRRAELLHQIGAAFEVQVSEAEELRDAATPRALTCANARAKAEAVARRCPGRAVLGADTVVALDGEIYGKPGTPEAARAMLGVLSGRSHTVTTGLALINARGEVFTDASSTEVVFAPLSREDIAAYVATGEPLDKAGGYAVQGRAAVFIEAVRGSFSGVVGLPLCTLAQLAKRAGVDLYDSHGAGSARG</sequence>
<comment type="catalytic activity">
    <reaction evidence="3">
        <text>UTP + H2O = UMP + diphosphate + H(+)</text>
        <dbReference type="Rhea" id="RHEA:29395"/>
        <dbReference type="ChEBI" id="CHEBI:15377"/>
        <dbReference type="ChEBI" id="CHEBI:15378"/>
        <dbReference type="ChEBI" id="CHEBI:33019"/>
        <dbReference type="ChEBI" id="CHEBI:46398"/>
        <dbReference type="ChEBI" id="CHEBI:57865"/>
        <dbReference type="EC" id="3.6.1.9"/>
    </reaction>
</comment>
<dbReference type="AlphaFoldDB" id="A0A848BA02"/>
<evidence type="ECO:0000256" key="2">
    <source>
        <dbReference type="ARBA" id="ARBA00022801"/>
    </source>
</evidence>
<dbReference type="RefSeq" id="WP_170077458.1">
    <property type="nucleotide sequence ID" value="NZ_JABAFA010000015.1"/>
</dbReference>
<feature type="active site" description="Proton acceptor" evidence="3">
    <location>
        <position position="68"/>
    </location>
</feature>
<dbReference type="CDD" id="cd00555">
    <property type="entry name" value="Maf"/>
    <property type="match status" value="1"/>
</dbReference>
<feature type="site" description="Important for substrate specificity" evidence="3">
    <location>
        <position position="12"/>
    </location>
</feature>
<protein>
    <recommendedName>
        <fullName evidence="3">dTTP/UTP pyrophosphatase</fullName>
        <shortName evidence="3">dTTPase/UTPase</shortName>
        <ecNumber evidence="3">3.6.1.9</ecNumber>
    </recommendedName>
    <alternativeName>
        <fullName evidence="3">Nucleoside triphosphate pyrophosphatase</fullName>
    </alternativeName>
    <alternativeName>
        <fullName evidence="3">Nucleotide pyrophosphatase</fullName>
        <shortName evidence="3">Nucleotide PPase</shortName>
    </alternativeName>
</protein>
<dbReference type="GO" id="GO:0047429">
    <property type="term" value="F:nucleoside triphosphate diphosphatase activity"/>
    <property type="evidence" value="ECO:0007669"/>
    <property type="project" value="UniProtKB-EC"/>
</dbReference>
<organism evidence="4 5">
    <name type="scientific">Selenomonas bovis</name>
    <dbReference type="NCBI Taxonomy" id="416586"/>
    <lineage>
        <taxon>Bacteria</taxon>
        <taxon>Bacillati</taxon>
        <taxon>Bacillota</taxon>
        <taxon>Negativicutes</taxon>
        <taxon>Selenomonadales</taxon>
        <taxon>Selenomonadaceae</taxon>
        <taxon>Selenomonas</taxon>
    </lineage>
</organism>
<dbReference type="InterPro" id="IPR003697">
    <property type="entry name" value="Maf-like"/>
</dbReference>
<comment type="caution">
    <text evidence="3">Lacks conserved residue(s) required for the propagation of feature annotation.</text>
</comment>
<evidence type="ECO:0000313" key="5">
    <source>
        <dbReference type="Proteomes" id="UP000543804"/>
    </source>
</evidence>
<comment type="subcellular location">
    <subcellularLocation>
        <location evidence="3">Cytoplasm</location>
    </subcellularLocation>
</comment>
<evidence type="ECO:0000256" key="3">
    <source>
        <dbReference type="HAMAP-Rule" id="MF_00528"/>
    </source>
</evidence>
<keyword evidence="3" id="KW-0963">Cytoplasm</keyword>
<dbReference type="Pfam" id="PF02545">
    <property type="entry name" value="Maf"/>
    <property type="match status" value="1"/>
</dbReference>
<evidence type="ECO:0000313" key="4">
    <source>
        <dbReference type="EMBL" id="NMD98954.1"/>
    </source>
</evidence>
<comment type="catalytic activity">
    <reaction evidence="3">
        <text>dTTP + H2O = dTMP + diphosphate + H(+)</text>
        <dbReference type="Rhea" id="RHEA:28534"/>
        <dbReference type="ChEBI" id="CHEBI:15377"/>
        <dbReference type="ChEBI" id="CHEBI:15378"/>
        <dbReference type="ChEBI" id="CHEBI:33019"/>
        <dbReference type="ChEBI" id="CHEBI:37568"/>
        <dbReference type="ChEBI" id="CHEBI:63528"/>
        <dbReference type="EC" id="3.6.1.9"/>
    </reaction>
</comment>
<comment type="function">
    <text evidence="3">Nucleoside triphosphate pyrophosphatase that hydrolyzes dTTP and UTP. May have a dual role in cell division arrest and in preventing the incorporation of modified nucleotides into cellular nucleic acids.</text>
</comment>
<name>A0A848BA02_9FIRM</name>
<dbReference type="EC" id="3.6.1.9" evidence="3"/>
<proteinExistence type="inferred from homology"/>
<gene>
    <name evidence="4" type="ORF">HF878_05600</name>
</gene>
<dbReference type="PANTHER" id="PTHR43213:SF5">
    <property type="entry name" value="BIFUNCTIONAL DTTP_UTP PYROPHOSPHATASE_METHYLTRANSFERASE PROTEIN-RELATED"/>
    <property type="match status" value="1"/>
</dbReference>
<dbReference type="GO" id="GO:0009117">
    <property type="term" value="P:nucleotide metabolic process"/>
    <property type="evidence" value="ECO:0007669"/>
    <property type="project" value="UniProtKB-KW"/>
</dbReference>
<comment type="caution">
    <text evidence="4">The sequence shown here is derived from an EMBL/GenBank/DDBJ whole genome shotgun (WGS) entry which is preliminary data.</text>
</comment>
<accession>A0A848BA02</accession>
<keyword evidence="2 3" id="KW-0378">Hydrolase</keyword>
<comment type="cofactor">
    <cofactor evidence="1 3">
        <name>a divalent metal cation</name>
        <dbReference type="ChEBI" id="CHEBI:60240"/>
    </cofactor>
</comment>
<evidence type="ECO:0000256" key="1">
    <source>
        <dbReference type="ARBA" id="ARBA00001968"/>
    </source>
</evidence>
<dbReference type="EMBL" id="JABAFA010000015">
    <property type="protein sequence ID" value="NMD98954.1"/>
    <property type="molecule type" value="Genomic_DNA"/>
</dbReference>
<dbReference type="GO" id="GO:0005737">
    <property type="term" value="C:cytoplasm"/>
    <property type="evidence" value="ECO:0007669"/>
    <property type="project" value="UniProtKB-SubCell"/>
</dbReference>
<feature type="site" description="Important for substrate specificity" evidence="3">
    <location>
        <position position="152"/>
    </location>
</feature>
<dbReference type="PIRSF" id="PIRSF006305">
    <property type="entry name" value="Maf"/>
    <property type="match status" value="1"/>
</dbReference>
<dbReference type="Proteomes" id="UP000543804">
    <property type="component" value="Unassembled WGS sequence"/>
</dbReference>
<dbReference type="InterPro" id="IPR029001">
    <property type="entry name" value="ITPase-like_fam"/>
</dbReference>
<dbReference type="HAMAP" id="MF_00528">
    <property type="entry name" value="Maf"/>
    <property type="match status" value="1"/>
</dbReference>
<feature type="site" description="Important for substrate specificity" evidence="3">
    <location>
        <position position="69"/>
    </location>
</feature>
<reference evidence="4 5" key="1">
    <citation type="submission" date="2020-04" db="EMBL/GenBank/DDBJ databases">
        <authorList>
            <person name="Hitch T.C.A."/>
            <person name="Wylensek D."/>
            <person name="Clavel T."/>
        </authorList>
    </citation>
    <scope>NUCLEOTIDE SEQUENCE [LARGE SCALE GENOMIC DNA]</scope>
    <source>
        <strain evidence="4 5">PG-130-P53-12</strain>
    </source>
</reference>
<keyword evidence="5" id="KW-1185">Reference proteome</keyword>
<keyword evidence="3" id="KW-0546">Nucleotide metabolism</keyword>
<dbReference type="NCBIfam" id="TIGR00172">
    <property type="entry name" value="maf"/>
    <property type="match status" value="1"/>
</dbReference>
<dbReference type="SUPFAM" id="SSF52972">
    <property type="entry name" value="ITPase-like"/>
    <property type="match status" value="1"/>
</dbReference>
<dbReference type="PANTHER" id="PTHR43213">
    <property type="entry name" value="BIFUNCTIONAL DTTP/UTP PYROPHOSPHATASE/METHYLTRANSFERASE PROTEIN-RELATED"/>
    <property type="match status" value="1"/>
</dbReference>
<comment type="similarity">
    <text evidence="3">Belongs to the Maf family. YhdE subfamily.</text>
</comment>